<dbReference type="PANTHER" id="PTHR24559">
    <property type="entry name" value="TRANSPOSON TY3-I GAG-POL POLYPROTEIN"/>
    <property type="match status" value="1"/>
</dbReference>
<keyword evidence="2" id="KW-0695">RNA-directed DNA polymerase</keyword>
<protein>
    <submittedName>
        <fullName evidence="2">Reverse transcriptase</fullName>
    </submittedName>
</protein>
<dbReference type="Proteomes" id="UP000198211">
    <property type="component" value="Unassembled WGS sequence"/>
</dbReference>
<evidence type="ECO:0000313" key="2">
    <source>
        <dbReference type="EMBL" id="OWZ04715.1"/>
    </source>
</evidence>
<dbReference type="Gene3D" id="3.30.70.270">
    <property type="match status" value="1"/>
</dbReference>
<dbReference type="PANTHER" id="PTHR24559:SF444">
    <property type="entry name" value="REVERSE TRANSCRIPTASE DOMAIN-CONTAINING PROTEIN"/>
    <property type="match status" value="1"/>
</dbReference>
<keyword evidence="2" id="KW-0808">Transferase</keyword>
<sequence>MDTIRCVVKPKDVEFTFAIRPKTEKGANEEQGTIKLDSYQENPAYSILLKHHGVFQQKLPSSLPSRDHGEHQMEIDTSEAIFRRQWRQSPAQEQVIRALIEEMLAAGLIRPSPSQHGAPTFCVKKAVGWRIVHDYRAMNSHTVRRTLPMPHKDTIIEKMQGSHWYSCMDLLSGYYQFCMRDSDVPLTAFQTADGAYEYLVLPMGLSNAPATFNTRIQRTISI</sequence>
<name>A0A225VHB3_9STRA</name>
<dbReference type="SUPFAM" id="SSF56672">
    <property type="entry name" value="DNA/RNA polymerases"/>
    <property type="match status" value="1"/>
</dbReference>
<evidence type="ECO:0000313" key="3">
    <source>
        <dbReference type="Proteomes" id="UP000198211"/>
    </source>
</evidence>
<dbReference type="Pfam" id="PF00078">
    <property type="entry name" value="RVT_1"/>
    <property type="match status" value="1"/>
</dbReference>
<dbReference type="InterPro" id="IPR053134">
    <property type="entry name" value="RNA-dir_DNA_polymerase"/>
</dbReference>
<dbReference type="InterPro" id="IPR043502">
    <property type="entry name" value="DNA/RNA_pol_sf"/>
</dbReference>
<dbReference type="InterPro" id="IPR000477">
    <property type="entry name" value="RT_dom"/>
</dbReference>
<proteinExistence type="predicted"/>
<feature type="domain" description="Reverse transcriptase" evidence="1">
    <location>
        <begin position="124"/>
        <end position="218"/>
    </location>
</feature>
<dbReference type="Gene3D" id="3.10.10.10">
    <property type="entry name" value="HIV Type 1 Reverse Transcriptase, subunit A, domain 1"/>
    <property type="match status" value="1"/>
</dbReference>
<keyword evidence="2" id="KW-0548">Nucleotidyltransferase</keyword>
<evidence type="ECO:0000259" key="1">
    <source>
        <dbReference type="Pfam" id="PF00078"/>
    </source>
</evidence>
<dbReference type="OrthoDB" id="121519at2759"/>
<dbReference type="EMBL" id="NBNE01004813">
    <property type="protein sequence ID" value="OWZ04715.1"/>
    <property type="molecule type" value="Genomic_DNA"/>
</dbReference>
<accession>A0A225VHB3</accession>
<keyword evidence="3" id="KW-1185">Reference proteome</keyword>
<dbReference type="CDD" id="cd01647">
    <property type="entry name" value="RT_LTR"/>
    <property type="match status" value="1"/>
</dbReference>
<dbReference type="GO" id="GO:0003964">
    <property type="term" value="F:RNA-directed DNA polymerase activity"/>
    <property type="evidence" value="ECO:0007669"/>
    <property type="project" value="UniProtKB-KW"/>
</dbReference>
<dbReference type="AlphaFoldDB" id="A0A225VHB3"/>
<reference evidence="3" key="1">
    <citation type="submission" date="2017-03" db="EMBL/GenBank/DDBJ databases">
        <title>Phytopthora megakarya and P. palmivora, two closely related causual agents of cacao black pod achieved similar genome size and gene model numbers by different mechanisms.</title>
        <authorList>
            <person name="Ali S."/>
            <person name="Shao J."/>
            <person name="Larry D.J."/>
            <person name="Kronmiller B."/>
            <person name="Shen D."/>
            <person name="Strem M.D."/>
            <person name="Melnick R.L."/>
            <person name="Guiltinan M.J."/>
            <person name="Tyler B.M."/>
            <person name="Meinhardt L.W."/>
            <person name="Bailey B.A."/>
        </authorList>
    </citation>
    <scope>NUCLEOTIDE SEQUENCE [LARGE SCALE GENOMIC DNA]</scope>
    <source>
        <strain evidence="3">zdho120</strain>
    </source>
</reference>
<organism evidence="2 3">
    <name type="scientific">Phytophthora megakarya</name>
    <dbReference type="NCBI Taxonomy" id="4795"/>
    <lineage>
        <taxon>Eukaryota</taxon>
        <taxon>Sar</taxon>
        <taxon>Stramenopiles</taxon>
        <taxon>Oomycota</taxon>
        <taxon>Peronosporomycetes</taxon>
        <taxon>Peronosporales</taxon>
        <taxon>Peronosporaceae</taxon>
        <taxon>Phytophthora</taxon>
    </lineage>
</organism>
<gene>
    <name evidence="2" type="ORF">PHMEG_00023335</name>
</gene>
<dbReference type="InterPro" id="IPR043128">
    <property type="entry name" value="Rev_trsase/Diguanyl_cyclase"/>
</dbReference>
<comment type="caution">
    <text evidence="2">The sequence shown here is derived from an EMBL/GenBank/DDBJ whole genome shotgun (WGS) entry which is preliminary data.</text>
</comment>